<protein>
    <submittedName>
        <fullName evidence="1">Esterase</fullName>
    </submittedName>
</protein>
<dbReference type="AlphaFoldDB" id="A0A2A5WW67"/>
<gene>
    <name evidence="1" type="ORF">CNE99_03530</name>
</gene>
<dbReference type="EMBL" id="NTKD01000011">
    <property type="protein sequence ID" value="PDH40528.1"/>
    <property type="molecule type" value="Genomic_DNA"/>
</dbReference>
<organism evidence="1 2">
    <name type="scientific">OM182 bacterium MED-G24</name>
    <dbReference type="NCBI Taxonomy" id="1986255"/>
    <lineage>
        <taxon>Bacteria</taxon>
        <taxon>Pseudomonadati</taxon>
        <taxon>Pseudomonadota</taxon>
        <taxon>Gammaproteobacteria</taxon>
        <taxon>OMG group</taxon>
        <taxon>OM182 clade</taxon>
    </lineage>
</organism>
<name>A0A2A5WW67_9GAMM</name>
<dbReference type="InterPro" id="IPR000801">
    <property type="entry name" value="Esterase-like"/>
</dbReference>
<accession>A0A2A5WW67</accession>
<evidence type="ECO:0000313" key="2">
    <source>
        <dbReference type="Proteomes" id="UP000219327"/>
    </source>
</evidence>
<evidence type="ECO:0000313" key="1">
    <source>
        <dbReference type="EMBL" id="PDH40528.1"/>
    </source>
</evidence>
<dbReference type="Gene3D" id="3.40.50.1820">
    <property type="entry name" value="alpha/beta hydrolase"/>
    <property type="match status" value="1"/>
</dbReference>
<reference evidence="1 2" key="1">
    <citation type="submission" date="2017-08" db="EMBL/GenBank/DDBJ databases">
        <title>Fine stratification of microbial communities through a metagenomic profile of the photic zone.</title>
        <authorList>
            <person name="Haro-Moreno J.M."/>
            <person name="Lopez-Perez M."/>
            <person name="De La Torre J."/>
            <person name="Picazo A."/>
            <person name="Camacho A."/>
            <person name="Rodriguez-Valera F."/>
        </authorList>
    </citation>
    <scope>NUCLEOTIDE SEQUENCE [LARGE SCALE GENOMIC DNA]</scope>
    <source>
        <strain evidence="1">MED-G24</strain>
    </source>
</reference>
<dbReference type="Pfam" id="PF00756">
    <property type="entry name" value="Esterase"/>
    <property type="match status" value="1"/>
</dbReference>
<sequence length="312" mass="34005">MPYVSCCHIRNATSMEELNMPMDTETYEALGLHLPLPPLPRKSKAGPWGVPEGDRQYNPCAEAFPDEHVPRGDVFHIREWSNSGVFPDSTRDISIYTPPNIKAGEAPSLAFFNDGHAYLDPAGPVRAAQVLDSLIHNEAIPATVGVFVNPGAERSFEYDSVTPAFVTFINDEILPIVENHIGQSLNTHPSSRLICGHSSGGICAFNAAWQSPEIFGLVLSHCGSYTNIRGGHHFPYLVRTTEPKPIKVIVQSGKDDLDFIMGSWPIANQDMAAALKFSGYEYRFVFGEGAHSLRHGGAIFADSLTWLLGGAG</sequence>
<dbReference type="InterPro" id="IPR050583">
    <property type="entry name" value="Mycobacterial_A85_antigen"/>
</dbReference>
<dbReference type="Proteomes" id="UP000219327">
    <property type="component" value="Unassembled WGS sequence"/>
</dbReference>
<proteinExistence type="predicted"/>
<dbReference type="InterPro" id="IPR029058">
    <property type="entry name" value="AB_hydrolase_fold"/>
</dbReference>
<dbReference type="SUPFAM" id="SSF53474">
    <property type="entry name" value="alpha/beta-Hydrolases"/>
    <property type="match status" value="1"/>
</dbReference>
<dbReference type="PANTHER" id="PTHR48098">
    <property type="entry name" value="ENTEROCHELIN ESTERASE-RELATED"/>
    <property type="match status" value="1"/>
</dbReference>
<comment type="caution">
    <text evidence="1">The sequence shown here is derived from an EMBL/GenBank/DDBJ whole genome shotgun (WGS) entry which is preliminary data.</text>
</comment>
<dbReference type="PANTHER" id="PTHR48098:SF3">
    <property type="entry name" value="IRON(III) ENTEROBACTIN ESTERASE"/>
    <property type="match status" value="1"/>
</dbReference>